<keyword evidence="2" id="KW-0732">Signal</keyword>
<dbReference type="SUPFAM" id="SSF50939">
    <property type="entry name" value="Sialidases"/>
    <property type="match status" value="1"/>
</dbReference>
<comment type="caution">
    <text evidence="3">The sequence shown here is derived from an EMBL/GenBank/DDBJ whole genome shotgun (WGS) entry which is preliminary data.</text>
</comment>
<feature type="signal peptide" evidence="2">
    <location>
        <begin position="1"/>
        <end position="21"/>
    </location>
</feature>
<feature type="chain" id="PRO_5017625767" evidence="2">
    <location>
        <begin position="22"/>
        <end position="585"/>
    </location>
</feature>
<dbReference type="AlphaFoldDB" id="A0A3E1K6J2"/>
<accession>A0A3E1K6J2</accession>
<sequence length="585" mass="61683">MPTILRVAVLLLWATGTTAIAQPTIDFGPAVNVSDTPTGTAGTDDILVVDQATFEKVHVVAYADGPNGRRDVYVRYSTDEGSTWSSPVNVSNTAGQTNVVGGFGNSRRPAIVADGDEVLLVWNDRYCPGGNQGSYSPDGVPTAFACIWAARSTDAGRTWSSAEQLTDGSRDAINQFPAASADGFALAWQEDPAGVPQGGADGASGASGNPGTDIHYTALTKAAFSSATAFPAPVEVSDNVSTASGEPRATRPNLQMVGNTALLAYEETKPGGGGKDVIWHAFTFSSPPSGSAGSIVNQDAGENARRVRVVAQSPADAGVDGATAMVLWRQGIGNEGAPADFMMRRATGGYGIGQFDDAVNLSGATLDEATGFDPEDSIRGHRGILDGGFAAVVFIYTPSEADRALQQATYNVLTRRSFDGGQTWSAPRNVSGISDFGRMAFAPRIVATPPTIPSGDPLDVRNENIYLLAWDTRENLVEQHESERYDAFAAITVDRGENFSAPVPIADSIAEEWETGIQAWPSGEIVCANWKQQEPGESSETWFRCGLRGQVPALAVPVLGPWSMLMLIATLLIVVRRFAAMPVSN</sequence>
<gene>
    <name evidence="3" type="ORF">DZC52_12110</name>
</gene>
<dbReference type="Pfam" id="PF02012">
    <property type="entry name" value="BNR"/>
    <property type="match status" value="1"/>
</dbReference>
<feature type="transmembrane region" description="Helical" evidence="1">
    <location>
        <begin position="554"/>
        <end position="575"/>
    </location>
</feature>
<keyword evidence="4" id="KW-1185">Reference proteome</keyword>
<organism evidence="3 4">
    <name type="scientific">Wenzhouxiangella sediminis</name>
    <dbReference type="NCBI Taxonomy" id="1792836"/>
    <lineage>
        <taxon>Bacteria</taxon>
        <taxon>Pseudomonadati</taxon>
        <taxon>Pseudomonadota</taxon>
        <taxon>Gammaproteobacteria</taxon>
        <taxon>Chromatiales</taxon>
        <taxon>Wenzhouxiangellaceae</taxon>
        <taxon>Wenzhouxiangella</taxon>
    </lineage>
</organism>
<dbReference type="Gene3D" id="2.120.10.10">
    <property type="match status" value="2"/>
</dbReference>
<dbReference type="OrthoDB" id="8913567at2"/>
<name>A0A3E1K6J2_9GAMM</name>
<keyword evidence="1" id="KW-0472">Membrane</keyword>
<keyword evidence="1" id="KW-1133">Transmembrane helix</keyword>
<dbReference type="RefSeq" id="WP_116651410.1">
    <property type="nucleotide sequence ID" value="NZ_QUZK01000044.1"/>
</dbReference>
<dbReference type="NCBIfam" id="NF040591">
    <property type="entry name" value="choice_anch_O"/>
    <property type="match status" value="2"/>
</dbReference>
<proteinExistence type="predicted"/>
<protein>
    <submittedName>
        <fullName evidence="3">Exo-alpha-sialidase</fullName>
    </submittedName>
</protein>
<keyword evidence="1" id="KW-0812">Transmembrane</keyword>
<dbReference type="Proteomes" id="UP000260351">
    <property type="component" value="Unassembled WGS sequence"/>
</dbReference>
<evidence type="ECO:0000313" key="3">
    <source>
        <dbReference type="EMBL" id="RFF29629.1"/>
    </source>
</evidence>
<dbReference type="CDD" id="cd15482">
    <property type="entry name" value="Sialidase_non-viral"/>
    <property type="match status" value="2"/>
</dbReference>
<dbReference type="InterPro" id="IPR002860">
    <property type="entry name" value="BNR_rpt"/>
</dbReference>
<evidence type="ECO:0000256" key="1">
    <source>
        <dbReference type="SAM" id="Phobius"/>
    </source>
</evidence>
<reference evidence="3 4" key="1">
    <citation type="submission" date="2018-08" db="EMBL/GenBank/DDBJ databases">
        <title>Wenzhouxiangella salilacus sp. nov., a novel bacterium isolated from a saline lake in Xinjiang Province, China.</title>
        <authorList>
            <person name="Han S."/>
        </authorList>
    </citation>
    <scope>NUCLEOTIDE SEQUENCE [LARGE SCALE GENOMIC DNA]</scope>
    <source>
        <strain evidence="3 4">XDB06</strain>
    </source>
</reference>
<dbReference type="InterPro" id="IPR036278">
    <property type="entry name" value="Sialidase_sf"/>
</dbReference>
<dbReference type="EMBL" id="QUZK01000044">
    <property type="protein sequence ID" value="RFF29629.1"/>
    <property type="molecule type" value="Genomic_DNA"/>
</dbReference>
<evidence type="ECO:0000256" key="2">
    <source>
        <dbReference type="SAM" id="SignalP"/>
    </source>
</evidence>
<evidence type="ECO:0000313" key="4">
    <source>
        <dbReference type="Proteomes" id="UP000260351"/>
    </source>
</evidence>